<dbReference type="InterPro" id="IPR000835">
    <property type="entry name" value="HTH_MarR-typ"/>
</dbReference>
<evidence type="ECO:0000256" key="2">
    <source>
        <dbReference type="ARBA" id="ARBA00023125"/>
    </source>
</evidence>
<proteinExistence type="predicted"/>
<keyword evidence="1" id="KW-0805">Transcription regulation</keyword>
<keyword evidence="6" id="KW-1185">Reference proteome</keyword>
<dbReference type="EMBL" id="LT607756">
    <property type="protein sequence ID" value="SCG85107.1"/>
    <property type="molecule type" value="Genomic_DNA"/>
</dbReference>
<dbReference type="InterPro" id="IPR036390">
    <property type="entry name" value="WH_DNA-bd_sf"/>
</dbReference>
<dbReference type="KEGG" id="mcub:MCBB_0531"/>
<dbReference type="SUPFAM" id="SSF46785">
    <property type="entry name" value="Winged helix' DNA-binding domain"/>
    <property type="match status" value="1"/>
</dbReference>
<dbReference type="RefSeq" id="WP_071906310.1">
    <property type="nucleotide sequence ID" value="NZ_LT607756.1"/>
</dbReference>
<dbReference type="PRINTS" id="PR00598">
    <property type="entry name" value="HTHMARR"/>
</dbReference>
<evidence type="ECO:0000256" key="3">
    <source>
        <dbReference type="ARBA" id="ARBA00023163"/>
    </source>
</evidence>
<dbReference type="STRING" id="118062.MCBB_0531"/>
<evidence type="ECO:0000256" key="1">
    <source>
        <dbReference type="ARBA" id="ARBA00023015"/>
    </source>
</evidence>
<organism evidence="5 6">
    <name type="scientific">Methanobacterium congolense</name>
    <dbReference type="NCBI Taxonomy" id="118062"/>
    <lineage>
        <taxon>Archaea</taxon>
        <taxon>Methanobacteriati</taxon>
        <taxon>Methanobacteriota</taxon>
        <taxon>Methanomada group</taxon>
        <taxon>Methanobacteria</taxon>
        <taxon>Methanobacteriales</taxon>
        <taxon>Methanobacteriaceae</taxon>
        <taxon>Methanobacterium</taxon>
    </lineage>
</organism>
<keyword evidence="2" id="KW-0238">DNA-binding</keyword>
<dbReference type="Proteomes" id="UP000094707">
    <property type="component" value="Chromosome I"/>
</dbReference>
<dbReference type="GO" id="GO:0003677">
    <property type="term" value="F:DNA binding"/>
    <property type="evidence" value="ECO:0007669"/>
    <property type="project" value="UniProtKB-KW"/>
</dbReference>
<evidence type="ECO:0000313" key="5">
    <source>
        <dbReference type="EMBL" id="SCG85107.1"/>
    </source>
</evidence>
<dbReference type="PROSITE" id="PS50995">
    <property type="entry name" value="HTH_MARR_2"/>
    <property type="match status" value="1"/>
</dbReference>
<accession>A0A1D3L0F6</accession>
<dbReference type="Gene3D" id="1.10.10.10">
    <property type="entry name" value="Winged helix-like DNA-binding domain superfamily/Winged helix DNA-binding domain"/>
    <property type="match status" value="1"/>
</dbReference>
<dbReference type="GO" id="GO:0003700">
    <property type="term" value="F:DNA-binding transcription factor activity"/>
    <property type="evidence" value="ECO:0007669"/>
    <property type="project" value="InterPro"/>
</dbReference>
<dbReference type="PANTHER" id="PTHR42756:SF1">
    <property type="entry name" value="TRANSCRIPTIONAL REPRESSOR OF EMRAB OPERON"/>
    <property type="match status" value="1"/>
</dbReference>
<protein>
    <submittedName>
        <fullName evidence="5">Regulatory protein MarR</fullName>
    </submittedName>
</protein>
<name>A0A1D3L0F6_9EURY</name>
<gene>
    <name evidence="5" type="ORF">MCBB_0531</name>
</gene>
<dbReference type="AlphaFoldDB" id="A0A1D3L0F6"/>
<reference evidence="5 6" key="1">
    <citation type="submission" date="2016-08" db="EMBL/GenBank/DDBJ databases">
        <authorList>
            <person name="Seilhamer J.J."/>
        </authorList>
    </citation>
    <scope>NUCLEOTIDE SEQUENCE [LARGE SCALE GENOMIC DNA]</scope>
    <source>
        <strain evidence="5">Buetzberg</strain>
    </source>
</reference>
<dbReference type="Pfam" id="PF12802">
    <property type="entry name" value="MarR_2"/>
    <property type="match status" value="1"/>
</dbReference>
<keyword evidence="3" id="KW-0804">Transcription</keyword>
<dbReference type="InterPro" id="IPR036388">
    <property type="entry name" value="WH-like_DNA-bd_sf"/>
</dbReference>
<feature type="domain" description="HTH marR-type" evidence="4">
    <location>
        <begin position="1"/>
        <end position="140"/>
    </location>
</feature>
<dbReference type="OrthoDB" id="10712at2157"/>
<sequence>MKDENIDEILDNLLIYLPLFYQKAIKPKNPDIKQKHQVYYQILGILEHFDNLPISHLGKRLFVSKPNMTSHIDKLVADGMVERVPDEKDRRIIRVRITDRGLGFIKESREVINEIIKYNLSPLDESELDELNGCLRKIREFMHKIDTMEEIHRKTP</sequence>
<dbReference type="PANTHER" id="PTHR42756">
    <property type="entry name" value="TRANSCRIPTIONAL REGULATOR, MARR"/>
    <property type="match status" value="1"/>
</dbReference>
<evidence type="ECO:0000259" key="4">
    <source>
        <dbReference type="PROSITE" id="PS50995"/>
    </source>
</evidence>
<dbReference type="SMART" id="SM00347">
    <property type="entry name" value="HTH_MARR"/>
    <property type="match status" value="1"/>
</dbReference>
<dbReference type="GeneID" id="30411388"/>
<evidence type="ECO:0000313" key="6">
    <source>
        <dbReference type="Proteomes" id="UP000094707"/>
    </source>
</evidence>